<dbReference type="CDD" id="cd17470">
    <property type="entry name" value="T3SS_Flik_C"/>
    <property type="match status" value="1"/>
</dbReference>
<dbReference type="Gene3D" id="3.30.750.140">
    <property type="match status" value="1"/>
</dbReference>
<feature type="region of interest" description="Disordered" evidence="1">
    <location>
        <begin position="90"/>
        <end position="126"/>
    </location>
</feature>
<feature type="domain" description="Flagellar hook-length control protein-like C-terminal" evidence="2">
    <location>
        <begin position="332"/>
        <end position="414"/>
    </location>
</feature>
<name>A0ABX7YZE3_9GAMM</name>
<reference evidence="3 4" key="1">
    <citation type="submission" date="2021-04" db="EMBL/GenBank/DDBJ databases">
        <title>Novel species identification of genus Shewanella.</title>
        <authorList>
            <person name="Liu G."/>
        </authorList>
    </citation>
    <scope>NUCLEOTIDE SEQUENCE [LARGE SCALE GENOMIC DNA]</scope>
    <source>
        <strain evidence="3 4">FJAT-54481</strain>
    </source>
</reference>
<sequence>MMTQNLKAANQTGDTADSVTNPTAVTDDSETVADSFAKLMAALAALLQQAGNQTDSQGHQPAASTLQALLQQLQQADNTTENAANTLLEGSAKGAAKNPDSDVNLLTSATDDKAADDKKASTTGDDDTSLAEALAALFVALQPSAVTPAQASNTGDDAKSLQATAATTTPTSPSGQLQQLLAQLLAADKEQQQTQENPGKANKPLAVELPLINAMRSTQKSSASTTDLSQLSASQQDSSLDKFSDSVKAALENAAANFSEKAVMAQSANDKVVQETSPLELKSIQAPSPLNNAGAINRNEMAQYQLSLRAAGEQLQPNTQELIQRFAPAMKQQLLTMVNNGVHHAEIRLDPPELGAMTVKVQVQGEHTQVQFHVTQTHTKDLLEQSMPRLRDLLQQQGMQLADGQVSQGGGQQSHAQGNANSRGDVAVTSGEISGEELTSSTEPTLTSTSAIDYYA</sequence>
<feature type="compositionally biased region" description="Low complexity" evidence="1">
    <location>
        <begin position="163"/>
        <end position="175"/>
    </location>
</feature>
<dbReference type="InterPro" id="IPR021136">
    <property type="entry name" value="Flagellar_hook_control-like_C"/>
</dbReference>
<dbReference type="Proteomes" id="UP000679575">
    <property type="component" value="Chromosome"/>
</dbReference>
<feature type="compositionally biased region" description="Low complexity" evidence="1">
    <location>
        <begin position="221"/>
        <end position="238"/>
    </location>
</feature>
<evidence type="ECO:0000259" key="2">
    <source>
        <dbReference type="Pfam" id="PF02120"/>
    </source>
</evidence>
<evidence type="ECO:0000313" key="3">
    <source>
        <dbReference type="EMBL" id="QUN07536.1"/>
    </source>
</evidence>
<evidence type="ECO:0000256" key="1">
    <source>
        <dbReference type="SAM" id="MobiDB-lite"/>
    </source>
</evidence>
<feature type="compositionally biased region" description="Low complexity" evidence="1">
    <location>
        <begin position="436"/>
        <end position="450"/>
    </location>
</feature>
<feature type="region of interest" description="Disordered" evidence="1">
    <location>
        <begin position="148"/>
        <end position="175"/>
    </location>
</feature>
<keyword evidence="3" id="KW-0969">Cilium</keyword>
<dbReference type="Pfam" id="PF02120">
    <property type="entry name" value="Flg_hook"/>
    <property type="match status" value="1"/>
</dbReference>
<dbReference type="PANTHER" id="PTHR37533">
    <property type="entry name" value="FLAGELLAR HOOK-LENGTH CONTROL PROTEIN"/>
    <property type="match status" value="1"/>
</dbReference>
<keyword evidence="4" id="KW-1185">Reference proteome</keyword>
<feature type="region of interest" description="Disordered" evidence="1">
    <location>
        <begin position="1"/>
        <end position="26"/>
    </location>
</feature>
<keyword evidence="3" id="KW-0282">Flagellum</keyword>
<feature type="compositionally biased region" description="Basic and acidic residues" evidence="1">
    <location>
        <begin position="110"/>
        <end position="120"/>
    </location>
</feature>
<evidence type="ECO:0000313" key="4">
    <source>
        <dbReference type="Proteomes" id="UP000679575"/>
    </source>
</evidence>
<dbReference type="EMBL" id="CP073587">
    <property type="protein sequence ID" value="QUN07536.1"/>
    <property type="molecule type" value="Genomic_DNA"/>
</dbReference>
<protein>
    <submittedName>
        <fullName evidence="3">Flagellar hook-length control protein FliK</fullName>
    </submittedName>
</protein>
<accession>A0ABX7YZE3</accession>
<dbReference type="PANTHER" id="PTHR37533:SF2">
    <property type="entry name" value="FLAGELLAR HOOK-LENGTH CONTROL PROTEIN"/>
    <property type="match status" value="1"/>
</dbReference>
<keyword evidence="3" id="KW-0966">Cell projection</keyword>
<proteinExistence type="predicted"/>
<dbReference type="InterPro" id="IPR038610">
    <property type="entry name" value="FliK-like_C_sf"/>
</dbReference>
<gene>
    <name evidence="3" type="ORF">KDN34_05265</name>
</gene>
<feature type="region of interest" description="Disordered" evidence="1">
    <location>
        <begin position="217"/>
        <end position="239"/>
    </location>
</feature>
<organism evidence="3 4">
    <name type="scientific">Shewanella yunxiaonensis</name>
    <dbReference type="NCBI Taxonomy" id="2829809"/>
    <lineage>
        <taxon>Bacteria</taxon>
        <taxon>Pseudomonadati</taxon>
        <taxon>Pseudomonadota</taxon>
        <taxon>Gammaproteobacteria</taxon>
        <taxon>Alteromonadales</taxon>
        <taxon>Shewanellaceae</taxon>
        <taxon>Shewanella</taxon>
    </lineage>
</organism>
<feature type="region of interest" description="Disordered" evidence="1">
    <location>
        <begin position="401"/>
        <end position="456"/>
    </location>
</feature>
<dbReference type="InterPro" id="IPR052563">
    <property type="entry name" value="FliK"/>
</dbReference>